<keyword evidence="3" id="KW-1185">Reference proteome</keyword>
<dbReference type="CDD" id="cd04480">
    <property type="entry name" value="RPA1_DBD_A_like"/>
    <property type="match status" value="1"/>
</dbReference>
<evidence type="ECO:0000313" key="2">
    <source>
        <dbReference type="EMBL" id="RZB75287.1"/>
    </source>
</evidence>
<dbReference type="Pfam" id="PF02721">
    <property type="entry name" value="DUF223"/>
    <property type="match status" value="1"/>
</dbReference>
<proteinExistence type="predicted"/>
<dbReference type="InterPro" id="IPR012340">
    <property type="entry name" value="NA-bd_OB-fold"/>
</dbReference>
<feature type="domain" description="Replication protein A 70 kDa DNA-binding subunit B/D first OB fold" evidence="1">
    <location>
        <begin position="23"/>
        <end position="123"/>
    </location>
</feature>
<dbReference type="EMBL" id="QZWG01000012">
    <property type="protein sequence ID" value="RZB75287.1"/>
    <property type="molecule type" value="Genomic_DNA"/>
</dbReference>
<dbReference type="InterPro" id="IPR003871">
    <property type="entry name" value="RFA1B/D_OB_1st"/>
</dbReference>
<organism evidence="2 3">
    <name type="scientific">Glycine soja</name>
    <name type="common">Wild soybean</name>
    <dbReference type="NCBI Taxonomy" id="3848"/>
    <lineage>
        <taxon>Eukaryota</taxon>
        <taxon>Viridiplantae</taxon>
        <taxon>Streptophyta</taxon>
        <taxon>Embryophyta</taxon>
        <taxon>Tracheophyta</taxon>
        <taxon>Spermatophyta</taxon>
        <taxon>Magnoliopsida</taxon>
        <taxon>eudicotyledons</taxon>
        <taxon>Gunneridae</taxon>
        <taxon>Pentapetalae</taxon>
        <taxon>rosids</taxon>
        <taxon>fabids</taxon>
        <taxon>Fabales</taxon>
        <taxon>Fabaceae</taxon>
        <taxon>Papilionoideae</taxon>
        <taxon>50 kb inversion clade</taxon>
        <taxon>NPAAA clade</taxon>
        <taxon>indigoferoid/millettioid clade</taxon>
        <taxon>Phaseoleae</taxon>
        <taxon>Glycine</taxon>
        <taxon>Glycine subgen. Soja</taxon>
    </lineage>
</organism>
<evidence type="ECO:0000259" key="1">
    <source>
        <dbReference type="Pfam" id="PF02721"/>
    </source>
</evidence>
<accession>A0A445HNC1</accession>
<gene>
    <name evidence="2" type="ORF">D0Y65_033958</name>
</gene>
<comment type="caution">
    <text evidence="2">The sequence shown here is derived from an EMBL/GenBank/DDBJ whole genome shotgun (WGS) entry which is preliminary data.</text>
</comment>
<dbReference type="Gene3D" id="2.40.50.140">
    <property type="entry name" value="Nucleic acid-binding proteins"/>
    <property type="match status" value="1"/>
</dbReference>
<dbReference type="AlphaFoldDB" id="A0A445HNC1"/>
<reference evidence="2 3" key="1">
    <citation type="submission" date="2018-09" db="EMBL/GenBank/DDBJ databases">
        <title>A high-quality reference genome of wild soybean provides a powerful tool to mine soybean genomes.</title>
        <authorList>
            <person name="Xie M."/>
            <person name="Chung C.Y.L."/>
            <person name="Li M.-W."/>
            <person name="Wong F.-L."/>
            <person name="Chan T.-F."/>
            <person name="Lam H.-M."/>
        </authorList>
    </citation>
    <scope>NUCLEOTIDE SEQUENCE [LARGE SCALE GENOMIC DNA]</scope>
    <source>
        <strain evidence="3">cv. W05</strain>
        <tissue evidence="2">Hypocotyl of etiolated seedlings</tissue>
    </source>
</reference>
<dbReference type="SUPFAM" id="SSF50249">
    <property type="entry name" value="Nucleic acid-binding proteins"/>
    <property type="match status" value="1"/>
</dbReference>
<dbReference type="Proteomes" id="UP000289340">
    <property type="component" value="Chromosome 12"/>
</dbReference>
<name>A0A445HNC1_GLYSO</name>
<sequence>MKSSEVNCGSSFSSSFKIMARNFDSIKDIDGTQETLHLVIRIIDLWVVPTRDYSGHLEMVIMDSNGDKILFMARKDQFDTWYAMLREGSTYIMNNFRTVPNDGQYKICNHALKLLFTGETTLKTQDLLDIANNVYGFMNFEDILTKRAKFLCVNW</sequence>
<protein>
    <recommendedName>
        <fullName evidence="1">Replication protein A 70 kDa DNA-binding subunit B/D first OB fold domain-containing protein</fullName>
    </recommendedName>
</protein>
<evidence type="ECO:0000313" key="3">
    <source>
        <dbReference type="Proteomes" id="UP000289340"/>
    </source>
</evidence>